<protein>
    <recommendedName>
        <fullName evidence="6">Plus3 domain-containing protein</fullName>
    </recommendedName>
</protein>
<comment type="subcellular location">
    <subcellularLocation>
        <location evidence="1">Nucleus</location>
    </subcellularLocation>
</comment>
<dbReference type="EMBL" id="CH964214">
    <property type="protein sequence ID" value="EDW80355.2"/>
    <property type="molecule type" value="Genomic_DNA"/>
</dbReference>
<dbReference type="PANTHER" id="PTHR13115">
    <property type="entry name" value="RNA POLYMERASE-ASSOCIATED PROTEIN RTF1 HOMOLOG"/>
    <property type="match status" value="1"/>
</dbReference>
<dbReference type="PANTHER" id="PTHR13115:SF8">
    <property type="entry name" value="RNA POLYMERASE-ASSOCIATED PROTEIN RTF1 HOMOLOG"/>
    <property type="match status" value="1"/>
</dbReference>
<evidence type="ECO:0000256" key="2">
    <source>
        <dbReference type="ARBA" id="ARBA00023015"/>
    </source>
</evidence>
<dbReference type="GO" id="GO:0016593">
    <property type="term" value="C:Cdc73/Paf1 complex"/>
    <property type="evidence" value="ECO:0007669"/>
    <property type="project" value="TreeGrafter"/>
</dbReference>
<gene>
    <name evidence="7" type="primary">Dwil\GK18719</name>
    <name evidence="7" type="ORF">Dwil_GK18719</name>
</gene>
<dbReference type="InterPro" id="IPR036128">
    <property type="entry name" value="Plus3-like_sf"/>
</dbReference>
<dbReference type="GO" id="GO:1990269">
    <property type="term" value="F:RNA polymerase II C-terminal domain phosphoserine binding"/>
    <property type="evidence" value="ECO:0007669"/>
    <property type="project" value="TreeGrafter"/>
</dbReference>
<reference evidence="7 8" key="1">
    <citation type="journal article" date="2007" name="Nature">
        <title>Evolution of genes and genomes on the Drosophila phylogeny.</title>
        <authorList>
            <consortium name="Drosophila 12 Genomes Consortium"/>
            <person name="Clark A.G."/>
            <person name="Eisen M.B."/>
            <person name="Smith D.R."/>
            <person name="Bergman C.M."/>
            <person name="Oliver B."/>
            <person name="Markow T.A."/>
            <person name="Kaufman T.C."/>
            <person name="Kellis M."/>
            <person name="Gelbart W."/>
            <person name="Iyer V.N."/>
            <person name="Pollard D.A."/>
            <person name="Sackton T.B."/>
            <person name="Larracuente A.M."/>
            <person name="Singh N.D."/>
            <person name="Abad J.P."/>
            <person name="Abt D.N."/>
            <person name="Adryan B."/>
            <person name="Aguade M."/>
            <person name="Akashi H."/>
            <person name="Anderson W.W."/>
            <person name="Aquadro C.F."/>
            <person name="Ardell D.H."/>
            <person name="Arguello R."/>
            <person name="Artieri C.G."/>
            <person name="Barbash D.A."/>
            <person name="Barker D."/>
            <person name="Barsanti P."/>
            <person name="Batterham P."/>
            <person name="Batzoglou S."/>
            <person name="Begun D."/>
            <person name="Bhutkar A."/>
            <person name="Blanco E."/>
            <person name="Bosak S.A."/>
            <person name="Bradley R.K."/>
            <person name="Brand A.D."/>
            <person name="Brent M.R."/>
            <person name="Brooks A.N."/>
            <person name="Brown R.H."/>
            <person name="Butlin R.K."/>
            <person name="Caggese C."/>
            <person name="Calvi B.R."/>
            <person name="Bernardo de Carvalho A."/>
            <person name="Caspi A."/>
            <person name="Castrezana S."/>
            <person name="Celniker S.E."/>
            <person name="Chang J.L."/>
            <person name="Chapple C."/>
            <person name="Chatterji S."/>
            <person name="Chinwalla A."/>
            <person name="Civetta A."/>
            <person name="Clifton S.W."/>
            <person name="Comeron J.M."/>
            <person name="Costello J.C."/>
            <person name="Coyne J.A."/>
            <person name="Daub J."/>
            <person name="David R.G."/>
            <person name="Delcher A.L."/>
            <person name="Delehaunty K."/>
            <person name="Do C.B."/>
            <person name="Ebling H."/>
            <person name="Edwards K."/>
            <person name="Eickbush T."/>
            <person name="Evans J.D."/>
            <person name="Filipski A."/>
            <person name="Findeiss S."/>
            <person name="Freyhult E."/>
            <person name="Fulton L."/>
            <person name="Fulton R."/>
            <person name="Garcia A.C."/>
            <person name="Gardiner A."/>
            <person name="Garfield D.A."/>
            <person name="Garvin B.E."/>
            <person name="Gibson G."/>
            <person name="Gilbert D."/>
            <person name="Gnerre S."/>
            <person name="Godfrey J."/>
            <person name="Good R."/>
            <person name="Gotea V."/>
            <person name="Gravely B."/>
            <person name="Greenberg A.J."/>
            <person name="Griffiths-Jones S."/>
            <person name="Gross S."/>
            <person name="Guigo R."/>
            <person name="Gustafson E.A."/>
            <person name="Haerty W."/>
            <person name="Hahn M.W."/>
            <person name="Halligan D.L."/>
            <person name="Halpern A.L."/>
            <person name="Halter G.M."/>
            <person name="Han M.V."/>
            <person name="Heger A."/>
            <person name="Hillier L."/>
            <person name="Hinrichs A.S."/>
            <person name="Holmes I."/>
            <person name="Hoskins R.A."/>
            <person name="Hubisz M.J."/>
            <person name="Hultmark D."/>
            <person name="Huntley M.A."/>
            <person name="Jaffe D.B."/>
            <person name="Jagadeeshan S."/>
            <person name="Jeck W.R."/>
            <person name="Johnson J."/>
            <person name="Jones C.D."/>
            <person name="Jordan W.C."/>
            <person name="Karpen G.H."/>
            <person name="Kataoka E."/>
            <person name="Keightley P.D."/>
            <person name="Kheradpour P."/>
            <person name="Kirkness E.F."/>
            <person name="Koerich L.B."/>
            <person name="Kristiansen K."/>
            <person name="Kudrna D."/>
            <person name="Kulathinal R.J."/>
            <person name="Kumar S."/>
            <person name="Kwok R."/>
            <person name="Lander E."/>
            <person name="Langley C.H."/>
            <person name="Lapoint R."/>
            <person name="Lazzaro B.P."/>
            <person name="Lee S.J."/>
            <person name="Levesque L."/>
            <person name="Li R."/>
            <person name="Lin C.F."/>
            <person name="Lin M.F."/>
            <person name="Lindblad-Toh K."/>
            <person name="Llopart A."/>
            <person name="Long M."/>
            <person name="Low L."/>
            <person name="Lozovsky E."/>
            <person name="Lu J."/>
            <person name="Luo M."/>
            <person name="Machado C.A."/>
            <person name="Makalowski W."/>
            <person name="Marzo M."/>
            <person name="Matsuda M."/>
            <person name="Matzkin L."/>
            <person name="McAllister B."/>
            <person name="McBride C.S."/>
            <person name="McKernan B."/>
            <person name="McKernan K."/>
            <person name="Mendez-Lago M."/>
            <person name="Minx P."/>
            <person name="Mollenhauer M.U."/>
            <person name="Montooth K."/>
            <person name="Mount S.M."/>
            <person name="Mu X."/>
            <person name="Myers E."/>
            <person name="Negre B."/>
            <person name="Newfeld S."/>
            <person name="Nielsen R."/>
            <person name="Noor M.A."/>
            <person name="O'Grady P."/>
            <person name="Pachter L."/>
            <person name="Papaceit M."/>
            <person name="Parisi M.J."/>
            <person name="Parisi M."/>
            <person name="Parts L."/>
            <person name="Pedersen J.S."/>
            <person name="Pesole G."/>
            <person name="Phillippy A.M."/>
            <person name="Ponting C.P."/>
            <person name="Pop M."/>
            <person name="Porcelli D."/>
            <person name="Powell J.R."/>
            <person name="Prohaska S."/>
            <person name="Pruitt K."/>
            <person name="Puig M."/>
            <person name="Quesneville H."/>
            <person name="Ram K.R."/>
            <person name="Rand D."/>
            <person name="Rasmussen M.D."/>
            <person name="Reed L.K."/>
            <person name="Reenan R."/>
            <person name="Reily A."/>
            <person name="Remington K.A."/>
            <person name="Rieger T.T."/>
            <person name="Ritchie M.G."/>
            <person name="Robin C."/>
            <person name="Rogers Y.H."/>
            <person name="Rohde C."/>
            <person name="Rozas J."/>
            <person name="Rubenfield M.J."/>
            <person name="Ruiz A."/>
            <person name="Russo S."/>
            <person name="Salzberg S.L."/>
            <person name="Sanchez-Gracia A."/>
            <person name="Saranga D.J."/>
            <person name="Sato H."/>
            <person name="Schaeffer S.W."/>
            <person name="Schatz M.C."/>
            <person name="Schlenke T."/>
            <person name="Schwartz R."/>
            <person name="Segarra C."/>
            <person name="Singh R.S."/>
            <person name="Sirot L."/>
            <person name="Sirota M."/>
            <person name="Sisneros N.B."/>
            <person name="Smith C.D."/>
            <person name="Smith T.F."/>
            <person name="Spieth J."/>
            <person name="Stage D.E."/>
            <person name="Stark A."/>
            <person name="Stephan W."/>
            <person name="Strausberg R.L."/>
            <person name="Strempel S."/>
            <person name="Sturgill D."/>
            <person name="Sutton G."/>
            <person name="Sutton G.G."/>
            <person name="Tao W."/>
            <person name="Teichmann S."/>
            <person name="Tobari Y.N."/>
            <person name="Tomimura Y."/>
            <person name="Tsolas J.M."/>
            <person name="Valente V.L."/>
            <person name="Venter E."/>
            <person name="Venter J.C."/>
            <person name="Vicario S."/>
            <person name="Vieira F.G."/>
            <person name="Vilella A.J."/>
            <person name="Villasante A."/>
            <person name="Walenz B."/>
            <person name="Wang J."/>
            <person name="Wasserman M."/>
            <person name="Watts T."/>
            <person name="Wilson D."/>
            <person name="Wilson R.K."/>
            <person name="Wing R.A."/>
            <person name="Wolfner M.F."/>
            <person name="Wong A."/>
            <person name="Wong G.K."/>
            <person name="Wu C.I."/>
            <person name="Wu G."/>
            <person name="Yamamoto D."/>
            <person name="Yang H.P."/>
            <person name="Yang S.P."/>
            <person name="Yorke J.A."/>
            <person name="Yoshida K."/>
            <person name="Zdobnov E."/>
            <person name="Zhang P."/>
            <person name="Zhang Y."/>
            <person name="Zimin A.V."/>
            <person name="Baldwin J."/>
            <person name="Abdouelleil A."/>
            <person name="Abdulkadir J."/>
            <person name="Abebe A."/>
            <person name="Abera B."/>
            <person name="Abreu J."/>
            <person name="Acer S.C."/>
            <person name="Aftuck L."/>
            <person name="Alexander A."/>
            <person name="An P."/>
            <person name="Anderson E."/>
            <person name="Anderson S."/>
            <person name="Arachi H."/>
            <person name="Azer M."/>
            <person name="Bachantsang P."/>
            <person name="Barry A."/>
            <person name="Bayul T."/>
            <person name="Berlin A."/>
            <person name="Bessette D."/>
            <person name="Bloom T."/>
            <person name="Blye J."/>
            <person name="Boguslavskiy L."/>
            <person name="Bonnet C."/>
            <person name="Boukhgalter B."/>
            <person name="Bourzgui I."/>
            <person name="Brown A."/>
            <person name="Cahill P."/>
            <person name="Channer S."/>
            <person name="Cheshatsang Y."/>
            <person name="Chuda L."/>
            <person name="Citroen M."/>
            <person name="Collymore A."/>
            <person name="Cooke P."/>
            <person name="Costello M."/>
            <person name="D'Aco K."/>
            <person name="Daza R."/>
            <person name="De Haan G."/>
            <person name="DeGray S."/>
            <person name="DeMaso C."/>
            <person name="Dhargay N."/>
            <person name="Dooley K."/>
            <person name="Dooley E."/>
            <person name="Doricent M."/>
            <person name="Dorje P."/>
            <person name="Dorjee K."/>
            <person name="Dupes A."/>
            <person name="Elong R."/>
            <person name="Falk J."/>
            <person name="Farina A."/>
            <person name="Faro S."/>
            <person name="Ferguson D."/>
            <person name="Fisher S."/>
            <person name="Foley C.D."/>
            <person name="Franke A."/>
            <person name="Friedrich D."/>
            <person name="Gadbois L."/>
            <person name="Gearin G."/>
            <person name="Gearin C.R."/>
            <person name="Giannoukos G."/>
            <person name="Goode T."/>
            <person name="Graham J."/>
            <person name="Grandbois E."/>
            <person name="Grewal S."/>
            <person name="Gyaltsen K."/>
            <person name="Hafez N."/>
            <person name="Hagos B."/>
            <person name="Hall J."/>
            <person name="Henson C."/>
            <person name="Hollinger A."/>
            <person name="Honan T."/>
            <person name="Huard M.D."/>
            <person name="Hughes L."/>
            <person name="Hurhula B."/>
            <person name="Husby M.E."/>
            <person name="Kamat A."/>
            <person name="Kanga B."/>
            <person name="Kashin S."/>
            <person name="Khazanovich D."/>
            <person name="Kisner P."/>
            <person name="Lance K."/>
            <person name="Lara M."/>
            <person name="Lee W."/>
            <person name="Lennon N."/>
            <person name="Letendre F."/>
            <person name="LeVine R."/>
            <person name="Lipovsky A."/>
            <person name="Liu X."/>
            <person name="Liu J."/>
            <person name="Liu S."/>
            <person name="Lokyitsang T."/>
            <person name="Lokyitsang Y."/>
            <person name="Lubonja R."/>
            <person name="Lui A."/>
            <person name="MacDonald P."/>
            <person name="Magnisalis V."/>
            <person name="Maru K."/>
            <person name="Matthews C."/>
            <person name="McCusker W."/>
            <person name="McDonough S."/>
            <person name="Mehta T."/>
            <person name="Meldrim J."/>
            <person name="Meneus L."/>
            <person name="Mihai O."/>
            <person name="Mihalev A."/>
            <person name="Mihova T."/>
            <person name="Mittelman R."/>
            <person name="Mlenga V."/>
            <person name="Montmayeur A."/>
            <person name="Mulrain L."/>
            <person name="Navidi A."/>
            <person name="Naylor J."/>
            <person name="Negash T."/>
            <person name="Nguyen T."/>
            <person name="Nguyen N."/>
            <person name="Nicol R."/>
            <person name="Norbu C."/>
            <person name="Norbu N."/>
            <person name="Novod N."/>
            <person name="O'Neill B."/>
            <person name="Osman S."/>
            <person name="Markiewicz E."/>
            <person name="Oyono O.L."/>
            <person name="Patti C."/>
            <person name="Phunkhang P."/>
            <person name="Pierre F."/>
            <person name="Priest M."/>
            <person name="Raghuraman S."/>
            <person name="Rege F."/>
            <person name="Reyes R."/>
            <person name="Rise C."/>
            <person name="Rogov P."/>
            <person name="Ross K."/>
            <person name="Ryan E."/>
            <person name="Settipalli S."/>
            <person name="Shea T."/>
            <person name="Sherpa N."/>
            <person name="Shi L."/>
            <person name="Shih D."/>
            <person name="Sparrow T."/>
            <person name="Spaulding J."/>
            <person name="Stalker J."/>
            <person name="Stange-Thomann N."/>
            <person name="Stavropoulos S."/>
            <person name="Stone C."/>
            <person name="Strader C."/>
            <person name="Tesfaye S."/>
            <person name="Thomson T."/>
            <person name="Thoulutsang Y."/>
            <person name="Thoulutsang D."/>
            <person name="Topham K."/>
            <person name="Topping I."/>
            <person name="Tsamla T."/>
            <person name="Vassiliev H."/>
            <person name="Vo A."/>
            <person name="Wangchuk T."/>
            <person name="Wangdi T."/>
            <person name="Weiand M."/>
            <person name="Wilkinson J."/>
            <person name="Wilson A."/>
            <person name="Yadav S."/>
            <person name="Young G."/>
            <person name="Yu Q."/>
            <person name="Zembek L."/>
            <person name="Zhong D."/>
            <person name="Zimmer A."/>
            <person name="Zwirko Z."/>
            <person name="Jaffe D.B."/>
            <person name="Alvarez P."/>
            <person name="Brockman W."/>
            <person name="Butler J."/>
            <person name="Chin C."/>
            <person name="Gnerre S."/>
            <person name="Grabherr M."/>
            <person name="Kleber M."/>
            <person name="Mauceli E."/>
            <person name="MacCallum I."/>
        </authorList>
    </citation>
    <scope>NUCLEOTIDE SEQUENCE [LARGE SCALE GENOMIC DNA]</scope>
    <source>
        <strain evidence="8">Tucson 14030-0811.24</strain>
    </source>
</reference>
<evidence type="ECO:0000313" key="8">
    <source>
        <dbReference type="Proteomes" id="UP000007798"/>
    </source>
</evidence>
<evidence type="ECO:0000313" key="7">
    <source>
        <dbReference type="EMBL" id="EDW80355.2"/>
    </source>
</evidence>
<sequence>MSDLSNIKKRRRLIIKAEALEDGEIIDNQSPEVQLEPFRGGFNEQQLSDGTERNRWQNLNALSRENEICHANVGQDDLNRDWSFQSHLDMKSSKEPYSTEVDIKQRSKVRRLSLDEQRAGNQRENAFGRLKAMRYNKLMTKQAPEKSKMKIETPQQVPLRKVKLKATDIYSDDSSSSDYEVAQEHRLVSTLNELRRAVLTRSQLESFLDKPIFGETITNCFVRVNVGLPGIHMNQVYRISQIVGLEHSKREYRLGSQNTSFILKLRNAGQYVYSQMDVVSNQPVTQHEFDVWIGACQREACPLPQLAIIEEKQKAIKEASNYSFTEREIEKIIQSKLKDGKKKVSTACQKVCLIMERDMAVDWNDLKTANRLEKKIRTMEQNSEPEREQRVRPIGSRRSSHLPNVLHTKKSLTERLPKSNDIDLERYMRRKYKKSAVVSRTRVDAEECNDDSSVSVPSKEGDKNGEDTENYEEQKILNLYELNDFEVFLDISSLPPLNIILKDIKI</sequence>
<evidence type="ECO:0000256" key="4">
    <source>
        <dbReference type="ARBA" id="ARBA00023242"/>
    </source>
</evidence>
<feature type="compositionally biased region" description="Basic and acidic residues" evidence="5">
    <location>
        <begin position="378"/>
        <end position="391"/>
    </location>
</feature>
<dbReference type="OrthoDB" id="166375at2759"/>
<evidence type="ECO:0000259" key="6">
    <source>
        <dbReference type="PROSITE" id="PS51360"/>
    </source>
</evidence>
<name>B4N7L6_DROWI</name>
<dbReference type="Gene3D" id="3.90.70.200">
    <property type="entry name" value="Plus-3 domain"/>
    <property type="match status" value="1"/>
</dbReference>
<keyword evidence="4" id="KW-0539">Nucleus</keyword>
<dbReference type="AlphaFoldDB" id="B4N7L6"/>
<dbReference type="InterPro" id="IPR004343">
    <property type="entry name" value="Plus-3_dom"/>
</dbReference>
<keyword evidence="8" id="KW-1185">Reference proteome</keyword>
<evidence type="ECO:0000256" key="1">
    <source>
        <dbReference type="ARBA" id="ARBA00004123"/>
    </source>
</evidence>
<dbReference type="STRING" id="7260.B4N7L6"/>
<dbReference type="eggNOG" id="KOG2402">
    <property type="taxonomic scope" value="Eukaryota"/>
</dbReference>
<dbReference type="InParanoid" id="B4N7L6"/>
<evidence type="ECO:0000256" key="5">
    <source>
        <dbReference type="SAM" id="MobiDB-lite"/>
    </source>
</evidence>
<feature type="region of interest" description="Disordered" evidence="5">
    <location>
        <begin position="441"/>
        <end position="470"/>
    </location>
</feature>
<dbReference type="SMART" id="SM00719">
    <property type="entry name" value="Plus3"/>
    <property type="match status" value="1"/>
</dbReference>
<proteinExistence type="predicted"/>
<dbReference type="GO" id="GO:0003677">
    <property type="term" value="F:DNA binding"/>
    <property type="evidence" value="ECO:0007669"/>
    <property type="project" value="InterPro"/>
</dbReference>
<keyword evidence="2" id="KW-0805">Transcription regulation</keyword>
<dbReference type="HOGENOM" id="CLU_033108_0_0_1"/>
<dbReference type="PROSITE" id="PS51360">
    <property type="entry name" value="PLUS3"/>
    <property type="match status" value="1"/>
</dbReference>
<keyword evidence="3" id="KW-0804">Transcription</keyword>
<dbReference type="Pfam" id="PF03126">
    <property type="entry name" value="Plus-3"/>
    <property type="match status" value="1"/>
</dbReference>
<accession>B4N7L6</accession>
<organism evidence="7 8">
    <name type="scientific">Drosophila willistoni</name>
    <name type="common">Fruit fly</name>
    <dbReference type="NCBI Taxonomy" id="7260"/>
    <lineage>
        <taxon>Eukaryota</taxon>
        <taxon>Metazoa</taxon>
        <taxon>Ecdysozoa</taxon>
        <taxon>Arthropoda</taxon>
        <taxon>Hexapoda</taxon>
        <taxon>Insecta</taxon>
        <taxon>Pterygota</taxon>
        <taxon>Neoptera</taxon>
        <taxon>Endopterygota</taxon>
        <taxon>Diptera</taxon>
        <taxon>Brachycera</taxon>
        <taxon>Muscomorpha</taxon>
        <taxon>Ephydroidea</taxon>
        <taxon>Drosophilidae</taxon>
        <taxon>Drosophila</taxon>
        <taxon>Sophophora</taxon>
    </lineage>
</organism>
<feature type="domain" description="Plus3" evidence="6">
    <location>
        <begin position="188"/>
        <end position="321"/>
    </location>
</feature>
<dbReference type="Proteomes" id="UP000007798">
    <property type="component" value="Unassembled WGS sequence"/>
</dbReference>
<dbReference type="SUPFAM" id="SSF159042">
    <property type="entry name" value="Plus3-like"/>
    <property type="match status" value="1"/>
</dbReference>
<feature type="region of interest" description="Disordered" evidence="5">
    <location>
        <begin position="378"/>
        <end position="413"/>
    </location>
</feature>
<dbReference type="KEGG" id="dwi:6646704"/>
<evidence type="ECO:0000256" key="3">
    <source>
        <dbReference type="ARBA" id="ARBA00023163"/>
    </source>
</evidence>
<dbReference type="FunCoup" id="B4N7L6">
    <property type="interactions" value="13"/>
</dbReference>